<dbReference type="PATRIC" id="fig|1237149.3.peg.4412"/>
<protein>
    <submittedName>
        <fullName evidence="8">Tail-specific protease</fullName>
    </submittedName>
</protein>
<dbReference type="InterPro" id="IPR004447">
    <property type="entry name" value="Peptidase_S41A"/>
</dbReference>
<dbReference type="SUPFAM" id="SSF52096">
    <property type="entry name" value="ClpP/crotonase"/>
    <property type="match status" value="1"/>
</dbReference>
<dbReference type="CDD" id="cd06782">
    <property type="entry name" value="cpPDZ_CPP-like"/>
    <property type="match status" value="1"/>
</dbReference>
<accession>L8JKU7</accession>
<dbReference type="InterPro" id="IPR029045">
    <property type="entry name" value="ClpP/crotonase-like_dom_sf"/>
</dbReference>
<dbReference type="PANTHER" id="PTHR32060:SF30">
    <property type="entry name" value="CARBOXY-TERMINAL PROCESSING PROTEASE CTPA"/>
    <property type="match status" value="1"/>
</dbReference>
<dbReference type="GO" id="GO:0008236">
    <property type="term" value="F:serine-type peptidase activity"/>
    <property type="evidence" value="ECO:0007669"/>
    <property type="project" value="UniProtKB-KW"/>
</dbReference>
<proteinExistence type="inferred from homology"/>
<keyword evidence="6" id="KW-0175">Coiled coil</keyword>
<feature type="domain" description="PDZ" evidence="7">
    <location>
        <begin position="84"/>
        <end position="152"/>
    </location>
</feature>
<sequence>MLKKRTNKLVALFFIIGITLVSFTAPTERYFEIAKNLDIFATLFKEVNAYYVDEVDPDKVIRTGIDAMLLSLDPYTNYIPEDEIESFRTMTTGQYAGIGALISVVNGKTVITMPYQGFAAYNAGLKIGDELIAIDGKKVVGMEVSDISTLLKGQAKTPVEVTIKRYGHEEPLSFSFKRERITVTNVPYFGKVNDNIGYIKLEDFTMDAGKEVARAVEELKKQGADKIILDLRNNPGGLLSEAVNVSNVFVPKGVDVVSTRGKVTEWNKTYKTLNNPVDNKIPLVVLTNGGSASAAEIVSGVMQDYDRGLLVGSRTFGKGLVQTTRPLTYNAQLKVTTAKYYIPSGRCIQSLDYTHRNEDGTVSKVADSLISEFKTKNGRTVYDGGGLDPDVDIEQEYYTPITQSLLTKGLIFEYATQYSSKRKSIPSAAEFELTDEEYKQFKSWLSDKDYDYTTQVEEELVELEESAKKEKYYKDIANQLMDLKNKVKHNKEQDLEKFKSEIKQVLKEEIASRYYLQKGSLEASFNDDRDIQKAIELLKDTATYNQLLSGK</sequence>
<keyword evidence="2 5" id="KW-0645">Protease</keyword>
<dbReference type="SUPFAM" id="SSF50156">
    <property type="entry name" value="PDZ domain-like"/>
    <property type="match status" value="1"/>
</dbReference>
<dbReference type="CDD" id="cd07560">
    <property type="entry name" value="Peptidase_S41_CPP"/>
    <property type="match status" value="1"/>
</dbReference>
<dbReference type="GO" id="GO:0006508">
    <property type="term" value="P:proteolysis"/>
    <property type="evidence" value="ECO:0007669"/>
    <property type="project" value="UniProtKB-KW"/>
</dbReference>
<reference evidence="8 9" key="1">
    <citation type="submission" date="2012-12" db="EMBL/GenBank/DDBJ databases">
        <title>Genome assembly of Fulvivirga imtechensis AK7.</title>
        <authorList>
            <person name="Nupur N."/>
            <person name="Khatri I."/>
            <person name="Kumar R."/>
            <person name="Subramanian S."/>
            <person name="Pinnaka A."/>
        </authorList>
    </citation>
    <scope>NUCLEOTIDE SEQUENCE [LARGE SCALE GENOMIC DNA]</scope>
    <source>
        <strain evidence="8 9">AK7</strain>
    </source>
</reference>
<dbReference type="AlphaFoldDB" id="L8JKU7"/>
<dbReference type="SMART" id="SM00228">
    <property type="entry name" value="PDZ"/>
    <property type="match status" value="1"/>
</dbReference>
<dbReference type="PROSITE" id="PS50106">
    <property type="entry name" value="PDZ"/>
    <property type="match status" value="1"/>
</dbReference>
<dbReference type="PANTHER" id="PTHR32060">
    <property type="entry name" value="TAIL-SPECIFIC PROTEASE"/>
    <property type="match status" value="1"/>
</dbReference>
<dbReference type="Proteomes" id="UP000011135">
    <property type="component" value="Unassembled WGS sequence"/>
</dbReference>
<dbReference type="InterPro" id="IPR036034">
    <property type="entry name" value="PDZ_sf"/>
</dbReference>
<name>L8JKU7_9BACT</name>
<keyword evidence="4 5" id="KW-0720">Serine protease</keyword>
<gene>
    <name evidence="8" type="ORF">C900_04944</name>
</gene>
<evidence type="ECO:0000256" key="6">
    <source>
        <dbReference type="SAM" id="Coils"/>
    </source>
</evidence>
<dbReference type="STRING" id="1237149.C900_04944"/>
<evidence type="ECO:0000259" key="7">
    <source>
        <dbReference type="PROSITE" id="PS50106"/>
    </source>
</evidence>
<dbReference type="Gene3D" id="3.90.226.10">
    <property type="entry name" value="2-enoyl-CoA Hydratase, Chain A, domain 1"/>
    <property type="match status" value="1"/>
</dbReference>
<dbReference type="GO" id="GO:0004175">
    <property type="term" value="F:endopeptidase activity"/>
    <property type="evidence" value="ECO:0007669"/>
    <property type="project" value="TreeGrafter"/>
</dbReference>
<dbReference type="Pfam" id="PF17820">
    <property type="entry name" value="PDZ_6"/>
    <property type="match status" value="1"/>
</dbReference>
<dbReference type="OrthoDB" id="9812068at2"/>
<dbReference type="EMBL" id="AMZN01000071">
    <property type="protein sequence ID" value="ELR69556.1"/>
    <property type="molecule type" value="Genomic_DNA"/>
</dbReference>
<dbReference type="Pfam" id="PF03572">
    <property type="entry name" value="Peptidase_S41"/>
    <property type="match status" value="1"/>
</dbReference>
<dbReference type="InterPro" id="IPR001478">
    <property type="entry name" value="PDZ"/>
</dbReference>
<comment type="caution">
    <text evidence="8">The sequence shown here is derived from an EMBL/GenBank/DDBJ whole genome shotgun (WGS) entry which is preliminary data.</text>
</comment>
<dbReference type="GO" id="GO:0030288">
    <property type="term" value="C:outer membrane-bounded periplasmic space"/>
    <property type="evidence" value="ECO:0007669"/>
    <property type="project" value="TreeGrafter"/>
</dbReference>
<dbReference type="Gene3D" id="3.30.750.44">
    <property type="match status" value="1"/>
</dbReference>
<dbReference type="InterPro" id="IPR041489">
    <property type="entry name" value="PDZ_6"/>
</dbReference>
<evidence type="ECO:0000256" key="1">
    <source>
        <dbReference type="ARBA" id="ARBA00009179"/>
    </source>
</evidence>
<dbReference type="InterPro" id="IPR005151">
    <property type="entry name" value="Tail-specific_protease"/>
</dbReference>
<dbReference type="RefSeq" id="WP_009582098.1">
    <property type="nucleotide sequence ID" value="NZ_AMZN01000071.1"/>
</dbReference>
<evidence type="ECO:0000313" key="8">
    <source>
        <dbReference type="EMBL" id="ELR69556.1"/>
    </source>
</evidence>
<keyword evidence="9" id="KW-1185">Reference proteome</keyword>
<dbReference type="SMART" id="SM00245">
    <property type="entry name" value="TSPc"/>
    <property type="match status" value="1"/>
</dbReference>
<keyword evidence="3 5" id="KW-0378">Hydrolase</keyword>
<dbReference type="Gene3D" id="2.30.42.10">
    <property type="match status" value="1"/>
</dbReference>
<evidence type="ECO:0000256" key="4">
    <source>
        <dbReference type="ARBA" id="ARBA00022825"/>
    </source>
</evidence>
<feature type="coiled-coil region" evidence="6">
    <location>
        <begin position="473"/>
        <end position="508"/>
    </location>
</feature>
<dbReference type="eggNOG" id="COG0793">
    <property type="taxonomic scope" value="Bacteria"/>
</dbReference>
<dbReference type="NCBIfam" id="TIGR00225">
    <property type="entry name" value="prc"/>
    <property type="match status" value="1"/>
</dbReference>
<evidence type="ECO:0000256" key="3">
    <source>
        <dbReference type="ARBA" id="ARBA00022801"/>
    </source>
</evidence>
<dbReference type="GO" id="GO:0007165">
    <property type="term" value="P:signal transduction"/>
    <property type="evidence" value="ECO:0007669"/>
    <property type="project" value="TreeGrafter"/>
</dbReference>
<evidence type="ECO:0000313" key="9">
    <source>
        <dbReference type="Proteomes" id="UP000011135"/>
    </source>
</evidence>
<organism evidence="8 9">
    <name type="scientific">Fulvivirga imtechensis AK7</name>
    <dbReference type="NCBI Taxonomy" id="1237149"/>
    <lineage>
        <taxon>Bacteria</taxon>
        <taxon>Pseudomonadati</taxon>
        <taxon>Bacteroidota</taxon>
        <taxon>Cytophagia</taxon>
        <taxon>Cytophagales</taxon>
        <taxon>Fulvivirgaceae</taxon>
        <taxon>Fulvivirga</taxon>
    </lineage>
</organism>
<evidence type="ECO:0000256" key="5">
    <source>
        <dbReference type="RuleBase" id="RU004404"/>
    </source>
</evidence>
<evidence type="ECO:0000256" key="2">
    <source>
        <dbReference type="ARBA" id="ARBA00022670"/>
    </source>
</evidence>
<comment type="similarity">
    <text evidence="1 5">Belongs to the peptidase S41A family.</text>
</comment>